<protein>
    <recommendedName>
        <fullName evidence="4">Alkaline shock response membrane anchor protein AmaP</fullName>
    </recommendedName>
</protein>
<evidence type="ECO:0000313" key="3">
    <source>
        <dbReference type="Proteomes" id="UP000242246"/>
    </source>
</evidence>
<keyword evidence="1" id="KW-0472">Membrane</keyword>
<dbReference type="AlphaFoldDB" id="A0A2A5RYX2"/>
<organism evidence="2 3">
    <name type="scientific">Pseudolactococcus plantarum</name>
    <dbReference type="NCBI Taxonomy" id="1365"/>
    <lineage>
        <taxon>Bacteria</taxon>
        <taxon>Bacillati</taxon>
        <taxon>Bacillota</taxon>
        <taxon>Bacilli</taxon>
        <taxon>Lactobacillales</taxon>
        <taxon>Streptococcaceae</taxon>
        <taxon>Pseudolactococcus</taxon>
    </lineage>
</organism>
<feature type="transmembrane region" description="Helical" evidence="1">
    <location>
        <begin position="7"/>
        <end position="29"/>
    </location>
</feature>
<reference evidence="2 3" key="1">
    <citation type="submission" date="2014-12" db="EMBL/GenBank/DDBJ databases">
        <title>Draft genome sequences of 10 type strains of Lactococcus.</title>
        <authorList>
            <person name="Sun Z."/>
            <person name="Zhong Z."/>
            <person name="Liu W."/>
            <person name="Zhang W."/>
            <person name="Zhang H."/>
        </authorList>
    </citation>
    <scope>NUCLEOTIDE SEQUENCE [LARGE SCALE GENOMIC DNA]</scope>
    <source>
        <strain evidence="2 3">DSM 20686</strain>
    </source>
</reference>
<sequence>MGRLKKATIGIYLLLAALPSVFILVNFIRDNQINSFQEFTDIISSDFQLLSSITVISIIIILVNLSLILAIILYPSTVNNIILKKDKGVLNISHKAIVGIVNANISNANILKDSKVSLKVMKHKIDVEVSGTSSTNVILTEAVADLQSNIEHDLKKMTNAPQENININVNVNSVVGEKSSKVI</sequence>
<dbReference type="Proteomes" id="UP000242246">
    <property type="component" value="Unassembled WGS sequence"/>
</dbReference>
<evidence type="ECO:0000256" key="1">
    <source>
        <dbReference type="SAM" id="Phobius"/>
    </source>
</evidence>
<keyword evidence="3" id="KW-1185">Reference proteome</keyword>
<keyword evidence="1" id="KW-1133">Transmembrane helix</keyword>
<feature type="transmembrane region" description="Helical" evidence="1">
    <location>
        <begin position="49"/>
        <end position="74"/>
    </location>
</feature>
<gene>
    <name evidence="2" type="ORF">RU87_GL001624</name>
</gene>
<dbReference type="NCBIfam" id="NF033218">
    <property type="entry name" value="anchor_AmaP"/>
    <property type="match status" value="1"/>
</dbReference>
<evidence type="ECO:0000313" key="2">
    <source>
        <dbReference type="EMBL" id="PCS06415.1"/>
    </source>
</evidence>
<name>A0A2A5RYX2_9LACT</name>
<dbReference type="STRING" id="1348632.GCA_001591745_01246"/>
<dbReference type="EMBL" id="JXJX01000008">
    <property type="protein sequence ID" value="PCS06415.1"/>
    <property type="molecule type" value="Genomic_DNA"/>
</dbReference>
<evidence type="ECO:0008006" key="4">
    <source>
        <dbReference type="Google" id="ProtNLM"/>
    </source>
</evidence>
<keyword evidence="1" id="KW-0812">Transmembrane</keyword>
<comment type="caution">
    <text evidence="2">The sequence shown here is derived from an EMBL/GenBank/DDBJ whole genome shotgun (WGS) entry which is preliminary data.</text>
</comment>
<accession>A0A2A5RYX2</accession>
<proteinExistence type="predicted"/>
<dbReference type="RefSeq" id="WP_068163137.1">
    <property type="nucleotide sequence ID" value="NZ_JXJX01000008.1"/>
</dbReference>